<keyword evidence="7" id="KW-0254">Endocytosis</keyword>
<dbReference type="SMART" id="SM00027">
    <property type="entry name" value="EH"/>
    <property type="match status" value="1"/>
</dbReference>
<evidence type="ECO:0000256" key="18">
    <source>
        <dbReference type="ARBA" id="ARBA00079233"/>
    </source>
</evidence>
<dbReference type="Pfam" id="PF25999">
    <property type="entry name" value="SYNRG_C"/>
    <property type="match status" value="1"/>
</dbReference>
<feature type="compositionally biased region" description="Low complexity" evidence="21">
    <location>
        <begin position="537"/>
        <end position="550"/>
    </location>
</feature>
<keyword evidence="9" id="KW-0653">Protein transport</keyword>
<dbReference type="GO" id="GO:0030130">
    <property type="term" value="C:clathrin coat of trans-Golgi network vesicle"/>
    <property type="evidence" value="ECO:0007669"/>
    <property type="project" value="UniProtKB-ARBA"/>
</dbReference>
<dbReference type="CDD" id="cd00052">
    <property type="entry name" value="EH"/>
    <property type="match status" value="1"/>
</dbReference>
<dbReference type="SUPFAM" id="SSF47473">
    <property type="entry name" value="EF-hand"/>
    <property type="match status" value="1"/>
</dbReference>
<keyword evidence="10" id="KW-0007">Acetylation</keyword>
<comment type="function">
    <text evidence="15">Plays a role in endocytosis and/or membrane trafficking at the trans-Golgi network (TGN). May act by linking the adapter protein complex AP-1 to other proteins. Component of clathrin-coated vesicles. Component of the aftiphilin/p200/gamma-synergin complex, which plays roles in AP1G1/AP-1-mediated protein trafficking including the trafficking of transferrin from early to recycling endosomes, and the membrane trafficking of furin and the lysosomal enzyme cathepsin D between the trans-Golgi network (TGN) and endosomes.</text>
</comment>
<protein>
    <recommendedName>
        <fullName evidence="17">Synergin gamma</fullName>
    </recommendedName>
    <alternativeName>
        <fullName evidence="19">AP1 subunit gamma-binding protein 1</fullName>
    </alternativeName>
    <alternativeName>
        <fullName evidence="18">Gamma-synergin</fullName>
    </alternativeName>
</protein>
<dbReference type="InterPro" id="IPR039656">
    <property type="entry name" value="SYNRG"/>
</dbReference>
<feature type="region of interest" description="Disordered" evidence="21">
    <location>
        <begin position="618"/>
        <end position="678"/>
    </location>
</feature>
<feature type="region of interest" description="Disordered" evidence="21">
    <location>
        <begin position="296"/>
        <end position="354"/>
    </location>
</feature>
<accession>A0A7J7TGR0</accession>
<evidence type="ECO:0000256" key="2">
    <source>
        <dbReference type="ARBA" id="ARBA00004150"/>
    </source>
</evidence>
<dbReference type="InterPro" id="IPR059024">
    <property type="entry name" value="SYNRG_C"/>
</dbReference>
<evidence type="ECO:0000313" key="23">
    <source>
        <dbReference type="EMBL" id="KAF6299881.1"/>
    </source>
</evidence>
<comment type="caution">
    <text evidence="23">The sequence shown here is derived from an EMBL/GenBank/DDBJ whole genome shotgun (WGS) entry which is preliminary data.</text>
</comment>
<dbReference type="InterPro" id="IPR011992">
    <property type="entry name" value="EF-hand-dom_pair"/>
</dbReference>
<proteinExistence type="predicted"/>
<feature type="region of interest" description="Disordered" evidence="21">
    <location>
        <begin position="874"/>
        <end position="902"/>
    </location>
</feature>
<feature type="compositionally biased region" description="Polar residues" evidence="21">
    <location>
        <begin position="797"/>
        <end position="806"/>
    </location>
</feature>
<evidence type="ECO:0000256" key="7">
    <source>
        <dbReference type="ARBA" id="ARBA00022583"/>
    </source>
</evidence>
<comment type="subcellular location">
    <subcellularLocation>
        <location evidence="3">Cytoplasm</location>
        <location evidence="3">Perinuclear region</location>
    </subcellularLocation>
    <subcellularLocation>
        <location evidence="1">Cytoplasmic vesicle</location>
        <location evidence="1">Clathrin-coated vesicle</location>
    </subcellularLocation>
    <subcellularLocation>
        <location evidence="2">Golgi apparatus</location>
        <location evidence="2">trans-Golgi network membrane</location>
        <topology evidence="2">Peripheral membrane protein</topology>
    </subcellularLocation>
</comment>
<evidence type="ECO:0000256" key="11">
    <source>
        <dbReference type="ARBA" id="ARBA00023034"/>
    </source>
</evidence>
<feature type="compositionally biased region" description="Low complexity" evidence="21">
    <location>
        <begin position="1073"/>
        <end position="1084"/>
    </location>
</feature>
<keyword evidence="12 20" id="KW-0175">Coiled coil</keyword>
<dbReference type="PANTHER" id="PTHR15463">
    <property type="entry name" value="AP1 GAMMA SUBUNIT BINDING PROTEIN 1"/>
    <property type="match status" value="1"/>
</dbReference>
<gene>
    <name evidence="23" type="ORF">mRhiFer1_016472</name>
</gene>
<evidence type="ECO:0000313" key="24">
    <source>
        <dbReference type="Proteomes" id="UP000585614"/>
    </source>
</evidence>
<dbReference type="Pfam" id="PF12763">
    <property type="entry name" value="EH"/>
    <property type="match status" value="1"/>
</dbReference>
<feature type="compositionally biased region" description="Basic and acidic residues" evidence="21">
    <location>
        <begin position="1047"/>
        <end position="1061"/>
    </location>
</feature>
<evidence type="ECO:0000256" key="20">
    <source>
        <dbReference type="SAM" id="Coils"/>
    </source>
</evidence>
<name>A0A7J7TGR0_RHIFE</name>
<dbReference type="Gene3D" id="1.10.238.10">
    <property type="entry name" value="EF-hand"/>
    <property type="match status" value="1"/>
</dbReference>
<feature type="coiled-coil region" evidence="20">
    <location>
        <begin position="117"/>
        <end position="153"/>
    </location>
</feature>
<dbReference type="Proteomes" id="UP000585614">
    <property type="component" value="Unassembled WGS sequence"/>
</dbReference>
<dbReference type="GO" id="GO:0006897">
    <property type="term" value="P:endocytosis"/>
    <property type="evidence" value="ECO:0007669"/>
    <property type="project" value="UniProtKB-KW"/>
</dbReference>
<dbReference type="EMBL" id="JACAGC010000020">
    <property type="protein sequence ID" value="KAF6299881.1"/>
    <property type="molecule type" value="Genomic_DNA"/>
</dbReference>
<evidence type="ECO:0000256" key="15">
    <source>
        <dbReference type="ARBA" id="ARBA00056089"/>
    </source>
</evidence>
<evidence type="ECO:0000256" key="3">
    <source>
        <dbReference type="ARBA" id="ARBA00004556"/>
    </source>
</evidence>
<reference evidence="23 24" key="1">
    <citation type="journal article" date="2020" name="Nature">
        <title>Six reference-quality genomes reveal evolution of bat adaptations.</title>
        <authorList>
            <person name="Jebb D."/>
            <person name="Huang Z."/>
            <person name="Pippel M."/>
            <person name="Hughes G.M."/>
            <person name="Lavrichenko K."/>
            <person name="Devanna P."/>
            <person name="Winkler S."/>
            <person name="Jermiin L.S."/>
            <person name="Skirmuntt E.C."/>
            <person name="Katzourakis A."/>
            <person name="Burkitt-Gray L."/>
            <person name="Ray D.A."/>
            <person name="Sullivan K.A.M."/>
            <person name="Roscito J.G."/>
            <person name="Kirilenko B.M."/>
            <person name="Davalos L.M."/>
            <person name="Corthals A.P."/>
            <person name="Power M.L."/>
            <person name="Jones G."/>
            <person name="Ransome R.D."/>
            <person name="Dechmann D.K.N."/>
            <person name="Locatelli A.G."/>
            <person name="Puechmaille S.J."/>
            <person name="Fedrigo O."/>
            <person name="Jarvis E.D."/>
            <person name="Hiller M."/>
            <person name="Vernes S.C."/>
            <person name="Myers E.W."/>
            <person name="Teeling E.C."/>
        </authorList>
    </citation>
    <scope>NUCLEOTIDE SEQUENCE [LARGE SCALE GENOMIC DNA]</scope>
    <source>
        <strain evidence="23">MRhiFer1</strain>
        <tissue evidence="23">Lung</tissue>
    </source>
</reference>
<feature type="compositionally biased region" description="Basic and acidic residues" evidence="21">
    <location>
        <begin position="833"/>
        <end position="849"/>
    </location>
</feature>
<evidence type="ECO:0000256" key="21">
    <source>
        <dbReference type="SAM" id="MobiDB-lite"/>
    </source>
</evidence>
<dbReference type="GO" id="GO:0048471">
    <property type="term" value="C:perinuclear region of cytoplasm"/>
    <property type="evidence" value="ECO:0007669"/>
    <property type="project" value="UniProtKB-SubCell"/>
</dbReference>
<feature type="region of interest" description="Disordered" evidence="21">
    <location>
        <begin position="1146"/>
        <end position="1173"/>
    </location>
</feature>
<evidence type="ECO:0000256" key="10">
    <source>
        <dbReference type="ARBA" id="ARBA00022990"/>
    </source>
</evidence>
<evidence type="ECO:0000256" key="19">
    <source>
        <dbReference type="ARBA" id="ARBA00084050"/>
    </source>
</evidence>
<evidence type="ECO:0000256" key="6">
    <source>
        <dbReference type="ARBA" id="ARBA00022553"/>
    </source>
</evidence>
<feature type="region of interest" description="Disordered" evidence="21">
    <location>
        <begin position="830"/>
        <end position="849"/>
    </location>
</feature>
<feature type="region of interest" description="Disordered" evidence="21">
    <location>
        <begin position="1032"/>
        <end position="1098"/>
    </location>
</feature>
<evidence type="ECO:0000256" key="1">
    <source>
        <dbReference type="ARBA" id="ARBA00004132"/>
    </source>
</evidence>
<feature type="compositionally biased region" description="Polar residues" evidence="21">
    <location>
        <begin position="234"/>
        <end position="256"/>
    </location>
</feature>
<comment type="subunit">
    <text evidence="16">Self-associates. Interacts with GGA1 (via GAE domain). Interacts with GGA2 and GGA3. Interacts with AP1G1 (via GAE domain), a subunit of adapter protein complex AP-1. Interacts with AP1G2 (via GAE domain) a subunit of adapter protein complex AP-1. Component of the aftiphilin/p200/gamma-synergin complex, at least composed of AFTPH/aftiphilin, HEATR5B/p200a and SYNRG/gamma-synergin, which plays a role in the AP1G1/AP-1-mediated trafficking of transferrin from early to recycling endosomes. Within the complex interacts with AFTPH/aftiphilin and HEATR5B/p200a; the interactions are direct. Interacts (via EH domain) with SCAMP1.</text>
</comment>
<keyword evidence="6" id="KW-0597">Phosphoprotein</keyword>
<feature type="region of interest" description="Disordered" evidence="21">
    <location>
        <begin position="709"/>
        <end position="737"/>
    </location>
</feature>
<keyword evidence="4" id="KW-0813">Transport</keyword>
<evidence type="ECO:0000256" key="13">
    <source>
        <dbReference type="ARBA" id="ARBA00023136"/>
    </source>
</evidence>
<feature type="compositionally biased region" description="Polar residues" evidence="21">
    <location>
        <begin position="551"/>
        <end position="566"/>
    </location>
</feature>
<evidence type="ECO:0000256" key="9">
    <source>
        <dbReference type="ARBA" id="ARBA00022927"/>
    </source>
</evidence>
<feature type="region of interest" description="Disordered" evidence="21">
    <location>
        <begin position="530"/>
        <end position="568"/>
    </location>
</feature>
<evidence type="ECO:0000256" key="17">
    <source>
        <dbReference type="ARBA" id="ARBA00072950"/>
    </source>
</evidence>
<evidence type="ECO:0000259" key="22">
    <source>
        <dbReference type="PROSITE" id="PS50031"/>
    </source>
</evidence>
<keyword evidence="13" id="KW-0472">Membrane</keyword>
<organism evidence="23 24">
    <name type="scientific">Rhinolophus ferrumequinum</name>
    <name type="common">Greater horseshoe bat</name>
    <dbReference type="NCBI Taxonomy" id="59479"/>
    <lineage>
        <taxon>Eukaryota</taxon>
        <taxon>Metazoa</taxon>
        <taxon>Chordata</taxon>
        <taxon>Craniata</taxon>
        <taxon>Vertebrata</taxon>
        <taxon>Euteleostomi</taxon>
        <taxon>Mammalia</taxon>
        <taxon>Eutheria</taxon>
        <taxon>Laurasiatheria</taxon>
        <taxon>Chiroptera</taxon>
        <taxon>Yinpterochiroptera</taxon>
        <taxon>Rhinolophoidea</taxon>
        <taxon>Rhinolophidae</taxon>
        <taxon>Rhinolophinae</taxon>
        <taxon>Rhinolophus</taxon>
    </lineage>
</organism>
<keyword evidence="5" id="KW-0963">Cytoplasm</keyword>
<keyword evidence="11" id="KW-0333">Golgi apparatus</keyword>
<evidence type="ECO:0000256" key="8">
    <source>
        <dbReference type="ARBA" id="ARBA00022737"/>
    </source>
</evidence>
<feature type="region of interest" description="Disordered" evidence="21">
    <location>
        <begin position="789"/>
        <end position="811"/>
    </location>
</feature>
<feature type="compositionally biased region" description="Polar residues" evidence="21">
    <location>
        <begin position="199"/>
        <end position="210"/>
    </location>
</feature>
<sequence length="1373" mass="147019">MALRPGTGAGGGGAAGAGAGAAGGGSFMFPVAGGMRPPQAGLMPMQQQGFPMVSVMQPNMQGMIGMNYSSQMSQGPIAMQAGIPMGPMSAAGMPYLRQAPFLGMRPPGPQYTPDMQKQFAEEQQKRFEQQQKLLEEERKRRQFEEQKQKLRLLSSVKPKTGEKSRDDALEAIKGNLDGFSRDAKMHPTPASHPKKPDYPTSSHSTKTVSPSPAFLDEEEFSDFMQGPVEVPTRGPSSTSQPFQSFHPTTPLGQLHTQKAGAQPLPPGPSLEEKLLVSCDISTSGQEQIKLNTSEIGHKAQGPGSSKNHPSLTASNRGAVDGRVSGTTTTEAEKTSDQNLPIEESGVGVFPSQDPVQPKMPPWIYNESLVPDAYKKILETTMTSTGIDTAKLYPILMSSGLPRETLGQIWALANRTTPGKLTKEELYTVLAMIAVTQRGIPAMSPDALNQFPAAPVPTLSGFPMTLPTAVSQPTGIPSGSAGSMPLNVGQPVMGINLIGPVGGAAAQASSGFMPTYQANQVVKPEEDDFQDFQDASKSGSLDDSFSDFQDLPASSKTNNSQHGNSAPSLLMPLSGTKASASMDKYAVFKGIAADKSSENTVPFGEPGDKYRAFRELEQTAESKSSGENFAEFRSAGTDDGFTDFKTADSISPLEPPTKDKPFPAAFPSGAIQQKQQQTQVKNPLNLADLDMFSSVNCSSEKPLSFSAAFSAPKPVSARAPPAASAAATTALSSTKSSSLADDFGEFNLFGEYSSPASVGEQDDFADFMAFSNSSVSSEQKADDKYDALKEEASPIPLTGSSGSTVKGGQNPAAASTKYDVFKQLSLEGSGLGVEDLKDSTPSGKSDDDFADFHSNKFSSMNLDKSLGEKVAFRHTKEDSASVKSLDLPSIGGSSAGKEDSEDALSAQFDMKLADVGGDLKHVMSDSSLDLPTVSGQHPPAADIEDLKYAAFGTYGSNFAVSTLTSYDWSDRDDASQGRKLSPFVLSAGSRSPSAASVLQKKETSFGSSENITMTSLSKVTTFTSDDSLPETTFPAFANFKDGIPQTSEQKEYESRDYKDFTRQDLPSAERSQDAACPSPAFSSASHDTPKECSDDFGEFQSEKPKISKFDFLVANSQSKMKSSEEMIKSELATFDLSVQGSHKRSWSLGDKEISRSSPSPASEQPFRDRSNTLSEKPALPVIRDKYKDLTGEVEENERYAYEWQRCLGSALDVIKKANDTLNGISSSSVCTEVIQSAQGMEYLLGVVEVYRVTRRVELGIKATAVCSEKLQQLLKDIDKVWNNLIGFMSLATLTPDETSLDFSSCMLRPGIKNAQELACGVCLLNVDSRSRAFNSETDSFKLAYGGHQYHASCANFWINCVEPKPPGLILPDLL</sequence>
<dbReference type="InterPro" id="IPR000261">
    <property type="entry name" value="EH_dom"/>
</dbReference>
<keyword evidence="14" id="KW-0968">Cytoplasmic vesicle</keyword>
<evidence type="ECO:0000256" key="14">
    <source>
        <dbReference type="ARBA" id="ARBA00023329"/>
    </source>
</evidence>
<evidence type="ECO:0000256" key="4">
    <source>
        <dbReference type="ARBA" id="ARBA00022448"/>
    </source>
</evidence>
<evidence type="ECO:0000256" key="16">
    <source>
        <dbReference type="ARBA" id="ARBA00064325"/>
    </source>
</evidence>
<evidence type="ECO:0000256" key="5">
    <source>
        <dbReference type="ARBA" id="ARBA00022490"/>
    </source>
</evidence>
<keyword evidence="8" id="KW-0677">Repeat</keyword>
<dbReference type="PANTHER" id="PTHR15463:SF2">
    <property type="entry name" value="SYNERGIN GAMMA"/>
    <property type="match status" value="1"/>
</dbReference>
<dbReference type="PROSITE" id="PS50031">
    <property type="entry name" value="EH"/>
    <property type="match status" value="1"/>
</dbReference>
<feature type="compositionally biased region" description="Polar residues" evidence="21">
    <location>
        <begin position="302"/>
        <end position="315"/>
    </location>
</feature>
<evidence type="ECO:0000256" key="12">
    <source>
        <dbReference type="ARBA" id="ARBA00023054"/>
    </source>
</evidence>
<dbReference type="GO" id="GO:0015031">
    <property type="term" value="P:protein transport"/>
    <property type="evidence" value="ECO:0007669"/>
    <property type="project" value="UniProtKB-KW"/>
</dbReference>
<feature type="domain" description="EH" evidence="22">
    <location>
        <begin position="365"/>
        <end position="476"/>
    </location>
</feature>
<feature type="region of interest" description="Disordered" evidence="21">
    <location>
        <begin position="177"/>
        <end position="263"/>
    </location>
</feature>
<dbReference type="FunFam" id="1.10.238.10:FF:000075">
    <property type="entry name" value="synergin gamma isoform X2"/>
    <property type="match status" value="1"/>
</dbReference>